<dbReference type="AlphaFoldDB" id="A0A2A9D3F3"/>
<dbReference type="GO" id="GO:0019305">
    <property type="term" value="P:dTDP-rhamnose biosynthetic process"/>
    <property type="evidence" value="ECO:0007669"/>
    <property type="project" value="TreeGrafter"/>
</dbReference>
<comment type="similarity">
    <text evidence="1">Belongs to the dTDP-4-dehydrorhamnose 3,5-epimerase family.</text>
</comment>
<dbReference type="GO" id="GO:0005829">
    <property type="term" value="C:cytosol"/>
    <property type="evidence" value="ECO:0007669"/>
    <property type="project" value="TreeGrafter"/>
</dbReference>
<feature type="site" description="Participates in a stacking interaction with the thymidine ring of dTDP-4-oxo-6-deoxyglucose" evidence="3">
    <location>
        <position position="153"/>
    </location>
</feature>
<dbReference type="InterPro" id="IPR011051">
    <property type="entry name" value="RmlC_Cupin_sf"/>
</dbReference>
<feature type="active site" description="Proton acceptor" evidence="2">
    <location>
        <position position="82"/>
    </location>
</feature>
<evidence type="ECO:0000313" key="5">
    <source>
        <dbReference type="Proteomes" id="UP000224915"/>
    </source>
</evidence>
<gene>
    <name evidence="4" type="ORF">ATL40_1967</name>
</gene>
<dbReference type="PANTHER" id="PTHR21047:SF2">
    <property type="entry name" value="THYMIDINE DIPHOSPHO-4-KETO-RHAMNOSE 3,5-EPIMERASE"/>
    <property type="match status" value="1"/>
</dbReference>
<dbReference type="Pfam" id="PF00908">
    <property type="entry name" value="dTDP_sugar_isom"/>
    <property type="match status" value="1"/>
</dbReference>
<dbReference type="Gene3D" id="2.60.120.10">
    <property type="entry name" value="Jelly Rolls"/>
    <property type="match status" value="1"/>
</dbReference>
<dbReference type="GO" id="GO:0000271">
    <property type="term" value="P:polysaccharide biosynthetic process"/>
    <property type="evidence" value="ECO:0007669"/>
    <property type="project" value="TreeGrafter"/>
</dbReference>
<organism evidence="4 5">
    <name type="scientific">Serinibacter salmoneus</name>
    <dbReference type="NCBI Taxonomy" id="556530"/>
    <lineage>
        <taxon>Bacteria</taxon>
        <taxon>Bacillati</taxon>
        <taxon>Actinomycetota</taxon>
        <taxon>Actinomycetes</taxon>
        <taxon>Micrococcales</taxon>
        <taxon>Beutenbergiaceae</taxon>
        <taxon>Serinibacter</taxon>
    </lineage>
</organism>
<dbReference type="InterPro" id="IPR000888">
    <property type="entry name" value="RmlC-like"/>
</dbReference>
<name>A0A2A9D3F3_9MICO</name>
<evidence type="ECO:0000313" key="4">
    <source>
        <dbReference type="EMBL" id="PFG20369.1"/>
    </source>
</evidence>
<evidence type="ECO:0000256" key="1">
    <source>
        <dbReference type="ARBA" id="ARBA00010154"/>
    </source>
</evidence>
<protein>
    <submittedName>
        <fullName evidence="4">dTDP-4-dehydrorhamnose 3,5-epimerase</fullName>
    </submittedName>
</protein>
<evidence type="ECO:0000256" key="2">
    <source>
        <dbReference type="PIRSR" id="PIRSR600888-1"/>
    </source>
</evidence>
<sequence>MWSASGRDLRLATVSVRIEDFETHSTAIHGLTVLRMKHIHDERGTIREFFRASAMREAGLSDGPWQQLNLTETGHGAVRGLHGEAMTKLVSVVSGEVFGVYVDTRPASPTLGAVVTVPITVGTQVLVPSGVCNGFQSVSPGTSQYLYCFDQEWRPGMPGTALTPLDPALGIDWPIPLDPEDRAQVSAKDAAAPRLADYLAGLERA</sequence>
<comment type="caution">
    <text evidence="4">The sequence shown here is derived from an EMBL/GenBank/DDBJ whole genome shotgun (WGS) entry which is preliminary data.</text>
</comment>
<dbReference type="EMBL" id="PDJD01000001">
    <property type="protein sequence ID" value="PFG20369.1"/>
    <property type="molecule type" value="Genomic_DNA"/>
</dbReference>
<dbReference type="Proteomes" id="UP000224915">
    <property type="component" value="Unassembled WGS sequence"/>
</dbReference>
<dbReference type="PANTHER" id="PTHR21047">
    <property type="entry name" value="DTDP-6-DEOXY-D-GLUCOSE-3,5 EPIMERASE"/>
    <property type="match status" value="1"/>
</dbReference>
<evidence type="ECO:0000256" key="3">
    <source>
        <dbReference type="PIRSR" id="PIRSR600888-3"/>
    </source>
</evidence>
<proteinExistence type="inferred from homology"/>
<dbReference type="SUPFAM" id="SSF51182">
    <property type="entry name" value="RmlC-like cupins"/>
    <property type="match status" value="1"/>
</dbReference>
<dbReference type="InterPro" id="IPR014710">
    <property type="entry name" value="RmlC-like_jellyroll"/>
</dbReference>
<feature type="active site" description="Proton donor" evidence="2">
    <location>
        <position position="147"/>
    </location>
</feature>
<dbReference type="GO" id="GO:0008830">
    <property type="term" value="F:dTDP-4-dehydrorhamnose 3,5-epimerase activity"/>
    <property type="evidence" value="ECO:0007669"/>
    <property type="project" value="InterPro"/>
</dbReference>
<accession>A0A2A9D3F3</accession>
<reference evidence="4 5" key="1">
    <citation type="submission" date="2017-10" db="EMBL/GenBank/DDBJ databases">
        <title>Sequencing the genomes of 1000 actinobacteria strains.</title>
        <authorList>
            <person name="Klenk H.-P."/>
        </authorList>
    </citation>
    <scope>NUCLEOTIDE SEQUENCE [LARGE SCALE GENOMIC DNA]</scope>
    <source>
        <strain evidence="4 5">DSM 21801</strain>
    </source>
</reference>
<keyword evidence="5" id="KW-1185">Reference proteome</keyword>